<dbReference type="Pfam" id="PF02417">
    <property type="entry name" value="Chromate_transp"/>
    <property type="match status" value="2"/>
</dbReference>
<feature type="transmembrane region" description="Helical" evidence="7">
    <location>
        <begin position="306"/>
        <end position="326"/>
    </location>
</feature>
<evidence type="ECO:0000256" key="3">
    <source>
        <dbReference type="ARBA" id="ARBA00022475"/>
    </source>
</evidence>
<dbReference type="AlphaFoldDB" id="A0A5J6WY36"/>
<evidence type="ECO:0000256" key="5">
    <source>
        <dbReference type="ARBA" id="ARBA00022989"/>
    </source>
</evidence>
<keyword evidence="4 7" id="KW-0812">Transmembrane</keyword>
<protein>
    <submittedName>
        <fullName evidence="8">Chromate efflux transporter</fullName>
    </submittedName>
</protein>
<evidence type="ECO:0000313" key="8">
    <source>
        <dbReference type="EMBL" id="QFI55580.1"/>
    </source>
</evidence>
<dbReference type="KEGG" id="asim:FE240_13305"/>
<feature type="transmembrane region" description="Helical" evidence="7">
    <location>
        <begin position="6"/>
        <end position="26"/>
    </location>
</feature>
<keyword evidence="9" id="KW-1185">Reference proteome</keyword>
<evidence type="ECO:0000256" key="4">
    <source>
        <dbReference type="ARBA" id="ARBA00022692"/>
    </source>
</evidence>
<comment type="similarity">
    <text evidence="2">Belongs to the chromate ion transporter (CHR) (TC 2.A.51) family.</text>
</comment>
<dbReference type="PANTHER" id="PTHR33567:SF3">
    <property type="entry name" value="CHROMATE ION TRANSPORTER (EUROFUNG)"/>
    <property type="match status" value="1"/>
</dbReference>
<evidence type="ECO:0000256" key="2">
    <source>
        <dbReference type="ARBA" id="ARBA00005262"/>
    </source>
</evidence>
<keyword evidence="5 7" id="KW-1133">Transmembrane helix</keyword>
<dbReference type="InterPro" id="IPR014047">
    <property type="entry name" value="Chr_Tranpt_l_chain"/>
</dbReference>
<evidence type="ECO:0000313" key="9">
    <source>
        <dbReference type="Proteomes" id="UP000594034"/>
    </source>
</evidence>
<dbReference type="InterPro" id="IPR003370">
    <property type="entry name" value="Chromate_transpt"/>
</dbReference>
<dbReference type="PIRSF" id="PIRSF004810">
    <property type="entry name" value="ChrA"/>
    <property type="match status" value="1"/>
</dbReference>
<comment type="subcellular location">
    <subcellularLocation>
        <location evidence="1">Cell membrane</location>
        <topology evidence="1">Multi-pass membrane protein</topology>
    </subcellularLocation>
</comment>
<feature type="transmembrane region" description="Helical" evidence="7">
    <location>
        <begin position="74"/>
        <end position="97"/>
    </location>
</feature>
<dbReference type="PANTHER" id="PTHR33567">
    <property type="entry name" value="CHROMATE ION TRANSPORTER (EUROFUNG)"/>
    <property type="match status" value="1"/>
</dbReference>
<name>A0A5J6WY36_9GAMM</name>
<feature type="transmembrane region" description="Helical" evidence="7">
    <location>
        <begin position="103"/>
        <end position="125"/>
    </location>
</feature>
<organism evidence="8 9">
    <name type="scientific">Aeromonas simiae</name>
    <dbReference type="NCBI Taxonomy" id="218936"/>
    <lineage>
        <taxon>Bacteria</taxon>
        <taxon>Pseudomonadati</taxon>
        <taxon>Pseudomonadota</taxon>
        <taxon>Gammaproteobacteria</taxon>
        <taxon>Aeromonadales</taxon>
        <taxon>Aeromonadaceae</taxon>
        <taxon>Aeromonas</taxon>
    </lineage>
</organism>
<evidence type="ECO:0000256" key="1">
    <source>
        <dbReference type="ARBA" id="ARBA00004651"/>
    </source>
</evidence>
<accession>A0A5J6WY36</accession>
<evidence type="ECO:0000256" key="7">
    <source>
        <dbReference type="SAM" id="Phobius"/>
    </source>
</evidence>
<feature type="transmembrane region" description="Helical" evidence="7">
    <location>
        <begin position="346"/>
        <end position="371"/>
    </location>
</feature>
<proteinExistence type="inferred from homology"/>
<sequence>MLPIFFRFLWLGCLGFGGPAAHIGLFRQTFVERLGWLSQEQFAHQLALCQFLPGPASSQLGFAIGRQRAGLPGALAAFIGFTLPSFILMVSLALLGGALLEQAWFPLLVHGLKLLALVVVMDAVLAMGRQFCTTLLHQGCMVMTAALLWLLPGLVTQFAMLLLCALVGGWRASAEPGPHTPGAPAWGWLAAFFLLLLLPPLLGQQLFADFYLTGSLVFGGGHVVLPLLQQTVGSQLGEAQFLSGYALAQLVPGPMFTLASYLGALANPVHPWLGALLATLGVFLPGFLLLLALAPLWHGLLSRPRWRAASAALNASVVGLLLAALYQPVFTSAVRAAPDLALAALGWFALRAMKVPLLPLAAGLVTLSALLHG</sequence>
<keyword evidence="6 7" id="KW-0472">Membrane</keyword>
<feature type="transmembrane region" description="Helical" evidence="7">
    <location>
        <begin position="272"/>
        <end position="294"/>
    </location>
</feature>
<feature type="transmembrane region" description="Helical" evidence="7">
    <location>
        <begin position="185"/>
        <end position="203"/>
    </location>
</feature>
<dbReference type="GO" id="GO:0015109">
    <property type="term" value="F:chromate transmembrane transporter activity"/>
    <property type="evidence" value="ECO:0007669"/>
    <property type="project" value="InterPro"/>
</dbReference>
<gene>
    <name evidence="8" type="primary">chrA</name>
    <name evidence="8" type="ORF">FE240_13305</name>
</gene>
<dbReference type="EMBL" id="CP040449">
    <property type="protein sequence ID" value="QFI55580.1"/>
    <property type="molecule type" value="Genomic_DNA"/>
</dbReference>
<dbReference type="NCBIfam" id="TIGR00937">
    <property type="entry name" value="2A51"/>
    <property type="match status" value="1"/>
</dbReference>
<keyword evidence="3" id="KW-1003">Cell membrane</keyword>
<feature type="transmembrane region" description="Helical" evidence="7">
    <location>
        <begin position="210"/>
        <end position="228"/>
    </location>
</feature>
<dbReference type="GO" id="GO:0005886">
    <property type="term" value="C:plasma membrane"/>
    <property type="evidence" value="ECO:0007669"/>
    <property type="project" value="UniProtKB-SubCell"/>
</dbReference>
<evidence type="ECO:0000256" key="6">
    <source>
        <dbReference type="ARBA" id="ARBA00023136"/>
    </source>
</evidence>
<dbReference type="Proteomes" id="UP000594034">
    <property type="component" value="Chromosome"/>
</dbReference>
<feature type="transmembrane region" description="Helical" evidence="7">
    <location>
        <begin position="146"/>
        <end position="170"/>
    </location>
</feature>
<reference evidence="8 9" key="1">
    <citation type="submission" date="2019-05" db="EMBL/GenBank/DDBJ databases">
        <title>OXA-830, a novel chromosomally encoded expanded-spectrum class D beta-lactamase in Aeromonas simiae.</title>
        <authorList>
            <person name="Zhou W."/>
            <person name="Chen Q."/>
        </authorList>
    </citation>
    <scope>NUCLEOTIDE SEQUENCE [LARGE SCALE GENOMIC DNA]</scope>
    <source>
        <strain evidence="8 9">A6</strain>
    </source>
</reference>
<dbReference type="RefSeq" id="WP_193001575.1">
    <property type="nucleotide sequence ID" value="NZ_CP040449.1"/>
</dbReference>